<comment type="caution">
    <text evidence="2">The sequence shown here is derived from an EMBL/GenBank/DDBJ whole genome shotgun (WGS) entry which is preliminary data.</text>
</comment>
<evidence type="ECO:0000259" key="1">
    <source>
        <dbReference type="Pfam" id="PF10648"/>
    </source>
</evidence>
<organism evidence="2 3">
    <name type="scientific">candidate division WWE3 bacterium RIFCSPLOWO2_01_FULL_41_18</name>
    <dbReference type="NCBI Taxonomy" id="1802625"/>
    <lineage>
        <taxon>Bacteria</taxon>
        <taxon>Katanobacteria</taxon>
    </lineage>
</organism>
<evidence type="ECO:0000313" key="2">
    <source>
        <dbReference type="EMBL" id="OGC55477.1"/>
    </source>
</evidence>
<dbReference type="Proteomes" id="UP000176504">
    <property type="component" value="Unassembled WGS sequence"/>
</dbReference>
<proteinExistence type="predicted"/>
<gene>
    <name evidence="2" type="ORF">A3A78_00780</name>
</gene>
<sequence length="151" mass="16579">MKTLALLLVGLVLGFLVTYVFFPRKTGLDGGPNGKATKMMPVMMKGDGIEVSDPKGNDLVTSPLTVTGRAKGMWFFEASFPVTLTDSEGTEIVSSYAQAQGEWMTEDYVDFESLLEFDTPSDPKGYIVLRADNPSGMPENDKELKIPVRFK</sequence>
<name>A0A1F4VE61_UNCKA</name>
<dbReference type="EMBL" id="MEVI01000002">
    <property type="protein sequence ID" value="OGC55477.1"/>
    <property type="molecule type" value="Genomic_DNA"/>
</dbReference>
<dbReference type="AlphaFoldDB" id="A0A1F4VE61"/>
<feature type="domain" description="Bacterial spore germination immunoglobulin-like" evidence="1">
    <location>
        <begin position="49"/>
        <end position="137"/>
    </location>
</feature>
<accession>A0A1F4VE61</accession>
<protein>
    <recommendedName>
        <fullName evidence="1">Bacterial spore germination immunoglobulin-like domain-containing protein</fullName>
    </recommendedName>
</protein>
<reference evidence="2 3" key="1">
    <citation type="journal article" date="2016" name="Nat. Commun.">
        <title>Thousands of microbial genomes shed light on interconnected biogeochemical processes in an aquifer system.</title>
        <authorList>
            <person name="Anantharaman K."/>
            <person name="Brown C.T."/>
            <person name="Hug L.A."/>
            <person name="Sharon I."/>
            <person name="Castelle C.J."/>
            <person name="Probst A.J."/>
            <person name="Thomas B.C."/>
            <person name="Singh A."/>
            <person name="Wilkins M.J."/>
            <person name="Karaoz U."/>
            <person name="Brodie E.L."/>
            <person name="Williams K.H."/>
            <person name="Hubbard S.S."/>
            <person name="Banfield J.F."/>
        </authorList>
    </citation>
    <scope>NUCLEOTIDE SEQUENCE [LARGE SCALE GENOMIC DNA]</scope>
</reference>
<dbReference type="Pfam" id="PF10648">
    <property type="entry name" value="Gmad2"/>
    <property type="match status" value="1"/>
</dbReference>
<evidence type="ECO:0000313" key="3">
    <source>
        <dbReference type="Proteomes" id="UP000176504"/>
    </source>
</evidence>
<dbReference type="InterPro" id="IPR018911">
    <property type="entry name" value="Gmad2_Ig-like_dom"/>
</dbReference>